<evidence type="ECO:0000256" key="2">
    <source>
        <dbReference type="SAM" id="Phobius"/>
    </source>
</evidence>
<sequence>TVTSSVDGTAVANPTAAAGTGGTGGTGGTLPESGAIEEMITYSMIGGALLLFGFAIRMMLRVS</sequence>
<keyword evidence="2" id="KW-0812">Transmembrane</keyword>
<dbReference type="AlphaFoldDB" id="A0A2M6IVM2"/>
<feature type="region of interest" description="Disordered" evidence="1">
    <location>
        <begin position="1"/>
        <end position="30"/>
    </location>
</feature>
<accession>A0A2M6IVM2</accession>
<feature type="transmembrane region" description="Helical" evidence="2">
    <location>
        <begin position="39"/>
        <end position="60"/>
    </location>
</feature>
<dbReference type="Proteomes" id="UP000231056">
    <property type="component" value="Unassembled WGS sequence"/>
</dbReference>
<feature type="non-terminal residue" evidence="3">
    <location>
        <position position="1"/>
    </location>
</feature>
<comment type="caution">
    <text evidence="3">The sequence shown here is derived from an EMBL/GenBank/DDBJ whole genome shotgun (WGS) entry which is preliminary data.</text>
</comment>
<protein>
    <submittedName>
        <fullName evidence="3">Uncharacterized protein</fullName>
    </submittedName>
</protein>
<dbReference type="EMBL" id="PCVM01000001">
    <property type="protein sequence ID" value="PIQ73900.1"/>
    <property type="molecule type" value="Genomic_DNA"/>
</dbReference>
<feature type="compositionally biased region" description="Low complexity" evidence="1">
    <location>
        <begin position="8"/>
        <end position="18"/>
    </location>
</feature>
<reference evidence="3 4" key="1">
    <citation type="submission" date="2017-09" db="EMBL/GenBank/DDBJ databases">
        <title>Depth-based differentiation of microbial function through sediment-hosted aquifers and enrichment of novel symbionts in the deep terrestrial subsurface.</title>
        <authorList>
            <person name="Probst A.J."/>
            <person name="Ladd B."/>
            <person name="Jarett J.K."/>
            <person name="Geller-Mcgrath D.E."/>
            <person name="Sieber C.M."/>
            <person name="Emerson J.B."/>
            <person name="Anantharaman K."/>
            <person name="Thomas B.C."/>
            <person name="Malmstrom R."/>
            <person name="Stieglmeier M."/>
            <person name="Klingl A."/>
            <person name="Woyke T."/>
            <person name="Ryan C.M."/>
            <person name="Banfield J.F."/>
        </authorList>
    </citation>
    <scope>NUCLEOTIDE SEQUENCE [LARGE SCALE GENOMIC DNA]</scope>
    <source>
        <strain evidence="3">CG11_big_fil_rev_8_21_14_0_20_36_8</strain>
    </source>
</reference>
<name>A0A2M6IVM2_9BACT</name>
<proteinExistence type="predicted"/>
<feature type="compositionally biased region" description="Gly residues" evidence="1">
    <location>
        <begin position="19"/>
        <end position="28"/>
    </location>
</feature>
<evidence type="ECO:0000313" key="4">
    <source>
        <dbReference type="Proteomes" id="UP000231056"/>
    </source>
</evidence>
<keyword evidence="2" id="KW-0472">Membrane</keyword>
<organism evidence="3 4">
    <name type="scientific">Candidatus Roizmanbacteria bacterium CG11_big_fil_rev_8_21_14_0_20_36_8</name>
    <dbReference type="NCBI Taxonomy" id="1974856"/>
    <lineage>
        <taxon>Bacteria</taxon>
        <taxon>Candidatus Roizmaniibacteriota</taxon>
    </lineage>
</organism>
<keyword evidence="2" id="KW-1133">Transmembrane helix</keyword>
<gene>
    <name evidence="3" type="ORF">COV58_00090</name>
</gene>
<evidence type="ECO:0000313" key="3">
    <source>
        <dbReference type="EMBL" id="PIQ73900.1"/>
    </source>
</evidence>
<evidence type="ECO:0000256" key="1">
    <source>
        <dbReference type="SAM" id="MobiDB-lite"/>
    </source>
</evidence>